<feature type="chain" id="PRO_5045552287" evidence="1">
    <location>
        <begin position="23"/>
        <end position="182"/>
    </location>
</feature>
<feature type="signal peptide" evidence="1">
    <location>
        <begin position="1"/>
        <end position="22"/>
    </location>
</feature>
<evidence type="ECO:0000313" key="3">
    <source>
        <dbReference type="Proteomes" id="UP001500067"/>
    </source>
</evidence>
<comment type="caution">
    <text evidence="2">The sequence shown here is derived from an EMBL/GenBank/DDBJ whole genome shotgun (WGS) entry which is preliminary data.</text>
</comment>
<dbReference type="EMBL" id="BAABFA010000009">
    <property type="protein sequence ID" value="GAA4464157.1"/>
    <property type="molecule type" value="Genomic_DNA"/>
</dbReference>
<reference evidence="3" key="1">
    <citation type="journal article" date="2019" name="Int. J. Syst. Evol. Microbiol.">
        <title>The Global Catalogue of Microorganisms (GCM) 10K type strain sequencing project: providing services to taxonomists for standard genome sequencing and annotation.</title>
        <authorList>
            <consortium name="The Broad Institute Genomics Platform"/>
            <consortium name="The Broad Institute Genome Sequencing Center for Infectious Disease"/>
            <person name="Wu L."/>
            <person name="Ma J."/>
        </authorList>
    </citation>
    <scope>NUCLEOTIDE SEQUENCE [LARGE SCALE GENOMIC DNA]</scope>
    <source>
        <strain evidence="3">JCM 32105</strain>
    </source>
</reference>
<accession>A0ABP8NAM6</accession>
<gene>
    <name evidence="2" type="ORF">GCM10023093_13900</name>
</gene>
<dbReference type="RefSeq" id="WP_345080631.1">
    <property type="nucleotide sequence ID" value="NZ_BAABFA010000009.1"/>
</dbReference>
<keyword evidence="1" id="KW-0732">Signal</keyword>
<dbReference type="Proteomes" id="UP001500067">
    <property type="component" value="Unassembled WGS sequence"/>
</dbReference>
<keyword evidence="3" id="KW-1185">Reference proteome</keyword>
<name>A0ABP8NAM6_9BACT</name>
<sequence>MPRRKLIKRTILFAGVSAVAIAALQSDMNYMQLPHERELSFVSYGKTVYKTIPCSDSATELIGFELHKKYIRTGNTTRTEYNVVMRDLDPRVDTYKTYCHDIIADLSEEIKNDPSFAINVFDSFEAYSFYAEEAIGRDADEHLLAEHLVATYEMPIYGDEREPVLTYYPYAGTMLRETGSYN</sequence>
<organism evidence="2 3">
    <name type="scientific">Nemorincola caseinilytica</name>
    <dbReference type="NCBI Taxonomy" id="2054315"/>
    <lineage>
        <taxon>Bacteria</taxon>
        <taxon>Pseudomonadati</taxon>
        <taxon>Bacteroidota</taxon>
        <taxon>Chitinophagia</taxon>
        <taxon>Chitinophagales</taxon>
        <taxon>Chitinophagaceae</taxon>
        <taxon>Nemorincola</taxon>
    </lineage>
</organism>
<evidence type="ECO:0000256" key="1">
    <source>
        <dbReference type="SAM" id="SignalP"/>
    </source>
</evidence>
<evidence type="ECO:0000313" key="2">
    <source>
        <dbReference type="EMBL" id="GAA4464157.1"/>
    </source>
</evidence>
<protein>
    <submittedName>
        <fullName evidence="2">Uncharacterized protein</fullName>
    </submittedName>
</protein>
<proteinExistence type="predicted"/>